<reference evidence="3" key="1">
    <citation type="submission" date="2022-11" db="UniProtKB">
        <authorList>
            <consortium name="WormBaseParasite"/>
        </authorList>
    </citation>
    <scope>IDENTIFICATION</scope>
</reference>
<dbReference type="WBParaSite" id="nRc.2.0.1.t21428-RA">
    <property type="protein sequence ID" value="nRc.2.0.1.t21428-RA"/>
    <property type="gene ID" value="nRc.2.0.1.g21428"/>
</dbReference>
<dbReference type="AlphaFoldDB" id="A0A915J6R5"/>
<accession>A0A915J6R5</accession>
<feature type="region of interest" description="Disordered" evidence="1">
    <location>
        <begin position="48"/>
        <end position="69"/>
    </location>
</feature>
<feature type="region of interest" description="Disordered" evidence="1">
    <location>
        <begin position="1"/>
        <end position="31"/>
    </location>
</feature>
<feature type="compositionally biased region" description="Polar residues" evidence="1">
    <location>
        <begin position="48"/>
        <end position="59"/>
    </location>
</feature>
<dbReference type="Proteomes" id="UP000887565">
    <property type="component" value="Unplaced"/>
</dbReference>
<proteinExistence type="predicted"/>
<protein>
    <submittedName>
        <fullName evidence="3">Uncharacterized protein</fullName>
    </submittedName>
</protein>
<organism evidence="2 3">
    <name type="scientific">Romanomermis culicivorax</name>
    <name type="common">Nematode worm</name>
    <dbReference type="NCBI Taxonomy" id="13658"/>
    <lineage>
        <taxon>Eukaryota</taxon>
        <taxon>Metazoa</taxon>
        <taxon>Ecdysozoa</taxon>
        <taxon>Nematoda</taxon>
        <taxon>Enoplea</taxon>
        <taxon>Dorylaimia</taxon>
        <taxon>Mermithida</taxon>
        <taxon>Mermithoidea</taxon>
        <taxon>Mermithidae</taxon>
        <taxon>Romanomermis</taxon>
    </lineage>
</organism>
<sequence length="105" mass="10791">MNDASLSCTPLDQGENLSNTGVYGSTSRLSGSTSFLSSLGPVGFSMLTETTSSAQQPVSETLAHSSGSGGGLAPLAEAAAYLGEQLLHPYQNLMSTNFSQSSLRQ</sequence>
<keyword evidence="2" id="KW-1185">Reference proteome</keyword>
<feature type="compositionally biased region" description="Polar residues" evidence="1">
    <location>
        <begin position="1"/>
        <end position="23"/>
    </location>
</feature>
<evidence type="ECO:0000256" key="1">
    <source>
        <dbReference type="SAM" id="MobiDB-lite"/>
    </source>
</evidence>
<evidence type="ECO:0000313" key="2">
    <source>
        <dbReference type="Proteomes" id="UP000887565"/>
    </source>
</evidence>
<evidence type="ECO:0000313" key="3">
    <source>
        <dbReference type="WBParaSite" id="nRc.2.0.1.t21428-RA"/>
    </source>
</evidence>
<name>A0A915J6R5_ROMCU</name>